<dbReference type="PANTHER" id="PTHR47501:SF5">
    <property type="entry name" value="HAT C-TERMINAL DIMERISATION DOMAIN-CONTAINING PROTEIN"/>
    <property type="match status" value="1"/>
</dbReference>
<dbReference type="SUPFAM" id="SSF53098">
    <property type="entry name" value="Ribonuclease H-like"/>
    <property type="match status" value="1"/>
</dbReference>
<dbReference type="OrthoDB" id="3944237at2759"/>
<organism evidence="3 4">
    <name type="scientific">Puccinia striiformis</name>
    <dbReference type="NCBI Taxonomy" id="27350"/>
    <lineage>
        <taxon>Eukaryota</taxon>
        <taxon>Fungi</taxon>
        <taxon>Dikarya</taxon>
        <taxon>Basidiomycota</taxon>
        <taxon>Pucciniomycotina</taxon>
        <taxon>Pucciniomycetes</taxon>
        <taxon>Pucciniales</taxon>
        <taxon>Pucciniaceae</taxon>
        <taxon>Puccinia</taxon>
    </lineage>
</organism>
<keyword evidence="4" id="KW-1185">Reference proteome</keyword>
<feature type="compositionally biased region" description="Low complexity" evidence="1">
    <location>
        <begin position="7"/>
        <end position="16"/>
    </location>
</feature>
<dbReference type="InterPro" id="IPR012337">
    <property type="entry name" value="RNaseH-like_sf"/>
</dbReference>
<feature type="region of interest" description="Disordered" evidence="1">
    <location>
        <begin position="1"/>
        <end position="136"/>
    </location>
</feature>
<evidence type="ECO:0000313" key="4">
    <source>
        <dbReference type="Proteomes" id="UP000238274"/>
    </source>
</evidence>
<reference evidence="4" key="3">
    <citation type="journal article" date="2018" name="Mol. Plant Microbe Interact.">
        <title>Genome sequence resources for the wheat stripe rust pathogen (Puccinia striiformis f. sp. tritici) and the barley stripe rust pathogen (Puccinia striiformis f. sp. hordei).</title>
        <authorList>
            <person name="Xia C."/>
            <person name="Wang M."/>
            <person name="Yin C."/>
            <person name="Cornejo O.E."/>
            <person name="Hulbert S.H."/>
            <person name="Chen X."/>
        </authorList>
    </citation>
    <scope>NUCLEOTIDE SEQUENCE [LARGE SCALE GENOMIC DNA]</scope>
    <source>
        <strain evidence="4">93TX-2</strain>
    </source>
</reference>
<protein>
    <recommendedName>
        <fullName evidence="2">HAT C-terminal dimerisation domain-containing protein</fullName>
    </recommendedName>
</protein>
<proteinExistence type="predicted"/>
<dbReference type="InterPro" id="IPR008906">
    <property type="entry name" value="HATC_C_dom"/>
</dbReference>
<comment type="caution">
    <text evidence="3">The sequence shown here is derived from an EMBL/GenBank/DDBJ whole genome shotgun (WGS) entry which is preliminary data.</text>
</comment>
<dbReference type="Pfam" id="PF05699">
    <property type="entry name" value="Dimer_Tnp_hAT"/>
    <property type="match status" value="1"/>
</dbReference>
<dbReference type="Proteomes" id="UP000238274">
    <property type="component" value="Unassembled WGS sequence"/>
</dbReference>
<feature type="compositionally biased region" description="Polar residues" evidence="1">
    <location>
        <begin position="115"/>
        <end position="125"/>
    </location>
</feature>
<feature type="compositionally biased region" description="Acidic residues" evidence="1">
    <location>
        <begin position="503"/>
        <end position="522"/>
    </location>
</feature>
<dbReference type="AlphaFoldDB" id="A0A2S4W4C3"/>
<evidence type="ECO:0000256" key="1">
    <source>
        <dbReference type="SAM" id="MobiDB-lite"/>
    </source>
</evidence>
<feature type="compositionally biased region" description="Basic residues" evidence="1">
    <location>
        <begin position="93"/>
        <end position="109"/>
    </location>
</feature>
<dbReference type="VEuPathDB" id="FungiDB:PSTT_10799"/>
<accession>A0A2S4W4C3</accession>
<dbReference type="GO" id="GO:0046983">
    <property type="term" value="F:protein dimerization activity"/>
    <property type="evidence" value="ECO:0007669"/>
    <property type="project" value="InterPro"/>
</dbReference>
<evidence type="ECO:0000259" key="2">
    <source>
        <dbReference type="Pfam" id="PF05699"/>
    </source>
</evidence>
<feature type="compositionally biased region" description="Polar residues" evidence="1">
    <location>
        <begin position="30"/>
        <end position="45"/>
    </location>
</feature>
<dbReference type="VEuPathDB" id="FungiDB:PSHT_06631"/>
<reference evidence="3 4" key="1">
    <citation type="submission" date="2017-12" db="EMBL/GenBank/DDBJ databases">
        <title>Gene loss provides genomic basis for host adaptation in cereal stripe rust fungi.</title>
        <authorList>
            <person name="Xia C."/>
        </authorList>
    </citation>
    <scope>NUCLEOTIDE SEQUENCE [LARGE SCALE GENOMIC DNA]</scope>
    <source>
        <strain evidence="3 4">93TX-2</strain>
    </source>
</reference>
<name>A0A2S4W4C3_9BASI</name>
<gene>
    <name evidence="3" type="ORF">PSHT_06631</name>
</gene>
<sequence>MARGRRSAATSTAGSGNDTDHSQNPRRSSRVTTPLRSNALVSTPADSRLSLAAPPNASAQKRRRQGTASPAGLGLPSSVGMVAARTNQPPNNRLRKLPPKPTKPVKRSVFHPSKNKTVASKTPGSAATPDGIAPSTDIVASQEPSEAYDYNQDSEVEIEQIESKARNRKADDDDDNNFSYVEDFFEPPFWKKGDPPNTALNFRCKWCRVPYRIHETSRANLRTHRDGAKQAGKNNHGCKNRAKAKKAGHRLPETVAERLAREAQDSKQTKLTGFVPTKRFECRVLNQILVIWQVRHALPWSRIEDAELRAAFLYANKDARLYTQRWSADEAKQLYAGLWKKVFEELDGNRFAFIGAAVTYIDSNWQFVVRHLALKMIPWKHKGELLARPIVNLLKKPQTTDSGSNNNTMASTMYELFDLDSDGQSNWDPTSMHIRCACHKFALIVNAGLQALTLKISPPAKIKQSVLGFFPVLGKLPEVTEADKNKIADPDPEVQEVNQLADIPEEDEGEEAYESDYGNADDEGSHTDSESEVHPDDEEEAELPQAQSVNTNERTSRSGLALTGSVRHIKSAKLQALTDQLDVVIKQITRSAAQRSLFEQTAKSMGIQCAPLIAGYGIRWNIKYESHRRALLAREVIDQILKEDQESMEQSRRKSRGRNTAANISQFDDVTFSPGDWQDIQELNWELEYLELKEDLEEKTMPCLESDALYPMYCAMAKRVSKYLTEALACDSLVLATLLHPCYRITLFVLVFGQESAEVARCNLLIQGEFARIKEKVSSKAAGLLKTLTPDTQQKQSTTTDSKGLMARLALLNKKTPSAQEHELQLFLTADMTFRTEDITDQDFPLKWWKSHSNRYPTIAIMARSYLATSASSCAVEQLFSAASDVCSNSRGRLLSATMSRSVNSLMWLREDIPLTGSFETAGKILSDLIPKKKTNKKL</sequence>
<dbReference type="PANTHER" id="PTHR47501">
    <property type="entry name" value="TRANSPOSASE-RELATED"/>
    <property type="match status" value="1"/>
</dbReference>
<feature type="compositionally biased region" description="Basic residues" evidence="1">
    <location>
        <begin position="236"/>
        <end position="249"/>
    </location>
</feature>
<dbReference type="EMBL" id="PKSM01000079">
    <property type="protein sequence ID" value="POW16589.1"/>
    <property type="molecule type" value="Genomic_DNA"/>
</dbReference>
<feature type="region of interest" description="Disordered" evidence="1">
    <location>
        <begin position="222"/>
        <end position="250"/>
    </location>
</feature>
<feature type="domain" description="HAT C-terminal dimerisation" evidence="2">
    <location>
        <begin position="844"/>
        <end position="899"/>
    </location>
</feature>
<feature type="compositionally biased region" description="Basic and acidic residues" evidence="1">
    <location>
        <begin position="523"/>
        <end position="534"/>
    </location>
</feature>
<reference evidence="4" key="2">
    <citation type="journal article" date="2018" name="BMC Genomics">
        <title>Genomic insights into host adaptation between the wheat stripe rust pathogen (Puccinia striiformis f. sp. tritici) and the barley stripe rust pathogen (Puccinia striiformis f. sp. hordei).</title>
        <authorList>
            <person name="Xia C."/>
            <person name="Wang M."/>
            <person name="Yin C."/>
            <person name="Cornejo O.E."/>
            <person name="Hulbert S.H."/>
            <person name="Chen X."/>
        </authorList>
    </citation>
    <scope>NUCLEOTIDE SEQUENCE [LARGE SCALE GENOMIC DNA]</scope>
    <source>
        <strain evidence="4">93TX-2</strain>
    </source>
</reference>
<feature type="region of interest" description="Disordered" evidence="1">
    <location>
        <begin position="483"/>
        <end position="559"/>
    </location>
</feature>
<evidence type="ECO:0000313" key="3">
    <source>
        <dbReference type="EMBL" id="POW16589.1"/>
    </source>
</evidence>